<keyword evidence="1" id="KW-0472">Membrane</keyword>
<name>A0ABT2LQJ2_9HYPH</name>
<sequence>MMILSILLGIVAIGFCCWLLFTLAIFALPAFAGVAIGLWAYHADAGVAGGIAFGAIAAFLTLVVLQAGLMFARPLWVRVALALAFVVPAAIAWFHATHGIVEHAVPSPVWQFVFSLVGSLAVGITAYIRLTALAAAAAQGQSIARA</sequence>
<feature type="transmembrane region" description="Helical" evidence="1">
    <location>
        <begin position="48"/>
        <end position="68"/>
    </location>
</feature>
<dbReference type="EMBL" id="JAOCZP010000004">
    <property type="protein sequence ID" value="MCT7376349.1"/>
    <property type="molecule type" value="Genomic_DNA"/>
</dbReference>
<accession>A0ABT2LQJ2</accession>
<dbReference type="Proteomes" id="UP001320831">
    <property type="component" value="Unassembled WGS sequence"/>
</dbReference>
<reference evidence="2 3" key="1">
    <citation type="submission" date="2022-09" db="EMBL/GenBank/DDBJ databases">
        <title>Chelativorans salina sp. nov., a novel slightly halophilic bacterium isolated from a saline lake sediment enrichment.</title>
        <authorList>
            <person name="Gao L."/>
            <person name="Fang B.-Z."/>
            <person name="Li W.-J."/>
        </authorList>
    </citation>
    <scope>NUCLEOTIDE SEQUENCE [LARGE SCALE GENOMIC DNA]</scope>
    <source>
        <strain evidence="2 3">EGI FJ00035</strain>
    </source>
</reference>
<feature type="transmembrane region" description="Helical" evidence="1">
    <location>
        <begin position="75"/>
        <end position="96"/>
    </location>
</feature>
<organism evidence="2 3">
    <name type="scientific">Chelativorans salis</name>
    <dbReference type="NCBI Taxonomy" id="2978478"/>
    <lineage>
        <taxon>Bacteria</taxon>
        <taxon>Pseudomonadati</taxon>
        <taxon>Pseudomonadota</taxon>
        <taxon>Alphaproteobacteria</taxon>
        <taxon>Hyphomicrobiales</taxon>
        <taxon>Phyllobacteriaceae</taxon>
        <taxon>Chelativorans</taxon>
    </lineage>
</organism>
<dbReference type="RefSeq" id="WP_260904183.1">
    <property type="nucleotide sequence ID" value="NZ_JAOCZP010000004.1"/>
</dbReference>
<evidence type="ECO:0000313" key="2">
    <source>
        <dbReference type="EMBL" id="MCT7376349.1"/>
    </source>
</evidence>
<gene>
    <name evidence="2" type="ORF">N5A92_15025</name>
</gene>
<protein>
    <recommendedName>
        <fullName evidence="4">DUF4175 domain-containing protein</fullName>
    </recommendedName>
</protein>
<feature type="transmembrane region" description="Helical" evidence="1">
    <location>
        <begin position="108"/>
        <end position="128"/>
    </location>
</feature>
<proteinExistence type="predicted"/>
<keyword evidence="3" id="KW-1185">Reference proteome</keyword>
<keyword evidence="1" id="KW-1133">Transmembrane helix</keyword>
<evidence type="ECO:0000313" key="3">
    <source>
        <dbReference type="Proteomes" id="UP001320831"/>
    </source>
</evidence>
<comment type="caution">
    <text evidence="2">The sequence shown here is derived from an EMBL/GenBank/DDBJ whole genome shotgun (WGS) entry which is preliminary data.</text>
</comment>
<keyword evidence="1" id="KW-0812">Transmembrane</keyword>
<evidence type="ECO:0000256" key="1">
    <source>
        <dbReference type="SAM" id="Phobius"/>
    </source>
</evidence>
<evidence type="ECO:0008006" key="4">
    <source>
        <dbReference type="Google" id="ProtNLM"/>
    </source>
</evidence>